<organism evidence="13 14">
    <name type="scientific">Hesseltinella vesiculosa</name>
    <dbReference type="NCBI Taxonomy" id="101127"/>
    <lineage>
        <taxon>Eukaryota</taxon>
        <taxon>Fungi</taxon>
        <taxon>Fungi incertae sedis</taxon>
        <taxon>Mucoromycota</taxon>
        <taxon>Mucoromycotina</taxon>
        <taxon>Mucoromycetes</taxon>
        <taxon>Mucorales</taxon>
        <taxon>Cunninghamellaceae</taxon>
        <taxon>Hesseltinella</taxon>
    </lineage>
</organism>
<keyword evidence="10" id="KW-0472">Membrane</keyword>
<dbReference type="GO" id="GO:0005506">
    <property type="term" value="F:iron ion binding"/>
    <property type="evidence" value="ECO:0007669"/>
    <property type="project" value="InterPro"/>
</dbReference>
<dbReference type="Pfam" id="PF00067">
    <property type="entry name" value="p450"/>
    <property type="match status" value="1"/>
</dbReference>
<keyword evidence="14" id="KW-1185">Reference proteome</keyword>
<dbReference type="PANTHER" id="PTHR46206">
    <property type="entry name" value="CYTOCHROME P450"/>
    <property type="match status" value="1"/>
</dbReference>
<comment type="subcellular location">
    <subcellularLocation>
        <location evidence="2">Membrane</location>
    </subcellularLocation>
</comment>
<evidence type="ECO:0000256" key="9">
    <source>
        <dbReference type="ARBA" id="ARBA00023033"/>
    </source>
</evidence>
<dbReference type="CDD" id="cd11041">
    <property type="entry name" value="CYP503A1-like"/>
    <property type="match status" value="1"/>
</dbReference>
<dbReference type="AlphaFoldDB" id="A0A1X2GSL0"/>
<evidence type="ECO:0000256" key="10">
    <source>
        <dbReference type="ARBA" id="ARBA00023136"/>
    </source>
</evidence>
<dbReference type="GO" id="GO:0016705">
    <property type="term" value="F:oxidoreductase activity, acting on paired donors, with incorporation or reduction of molecular oxygen"/>
    <property type="evidence" value="ECO:0007669"/>
    <property type="project" value="InterPro"/>
</dbReference>
<dbReference type="GO" id="GO:0016020">
    <property type="term" value="C:membrane"/>
    <property type="evidence" value="ECO:0007669"/>
    <property type="project" value="UniProtKB-SubCell"/>
</dbReference>
<dbReference type="InterPro" id="IPR036396">
    <property type="entry name" value="Cyt_P450_sf"/>
</dbReference>
<comment type="cofactor">
    <cofactor evidence="1 11">
        <name>heme</name>
        <dbReference type="ChEBI" id="CHEBI:30413"/>
    </cofactor>
</comment>
<dbReference type="InterPro" id="IPR017972">
    <property type="entry name" value="Cyt_P450_CS"/>
</dbReference>
<keyword evidence="4 11" id="KW-0349">Heme</keyword>
<dbReference type="PANTHER" id="PTHR46206:SF5">
    <property type="entry name" value="P450, PUTATIVE (EUROFUNG)-RELATED"/>
    <property type="match status" value="1"/>
</dbReference>
<reference evidence="13 14" key="1">
    <citation type="submission" date="2016-07" db="EMBL/GenBank/DDBJ databases">
        <title>Pervasive Adenine N6-methylation of Active Genes in Fungi.</title>
        <authorList>
            <consortium name="DOE Joint Genome Institute"/>
            <person name="Mondo S.J."/>
            <person name="Dannebaum R.O."/>
            <person name="Kuo R.C."/>
            <person name="Labutti K."/>
            <person name="Haridas S."/>
            <person name="Kuo A."/>
            <person name="Salamov A."/>
            <person name="Ahrendt S.R."/>
            <person name="Lipzen A."/>
            <person name="Sullivan W."/>
            <person name="Andreopoulos W.B."/>
            <person name="Clum A."/>
            <person name="Lindquist E."/>
            <person name="Daum C."/>
            <person name="Ramamoorthy G.K."/>
            <person name="Gryganskyi A."/>
            <person name="Culley D."/>
            <person name="Magnuson J.K."/>
            <person name="James T.Y."/>
            <person name="O'Malley M.A."/>
            <person name="Stajich J.E."/>
            <person name="Spatafora J.W."/>
            <person name="Visel A."/>
            <person name="Grigoriev I.V."/>
        </authorList>
    </citation>
    <scope>NUCLEOTIDE SEQUENCE [LARGE SCALE GENOMIC DNA]</scope>
    <source>
        <strain evidence="13 14">NRRL 3301</strain>
    </source>
</reference>
<name>A0A1X2GSL0_9FUNG</name>
<evidence type="ECO:0000256" key="8">
    <source>
        <dbReference type="ARBA" id="ARBA00023004"/>
    </source>
</evidence>
<keyword evidence="7" id="KW-1133">Transmembrane helix</keyword>
<dbReference type="InterPro" id="IPR001128">
    <property type="entry name" value="Cyt_P450"/>
</dbReference>
<dbReference type="OrthoDB" id="1844152at2759"/>
<sequence length="531" mass="59886">MLTQYLQFAADRLGQKKTLDQLQAVVTSKQGVVGITTAVALIALANHFRSPKIDRGCPQVEGKGWFGYATEEFRENPGKFLSEWHEKLGPVYGVKIFGHYATVVSGPYVREVFLDDRFSFIAAITKLFDPNLMTDSGHSSEQTAKNAADSIKRFLSPNLKHYTPRVIEHLNLGIEDWCGEVPAEGIEIENAFPFLQHLVARASASVFVGIELAKNEELVDSFQNMVSNISSGLKPKPWLEYFPSLTKLGMYMIGKTNPAVKRHRTQMANALRPEVDRRLKAMASNDTNWDRPDDMLQHILESYPAPEGLDVITYLINWMTQLIFAALHTTSENGKVVLYRLLQHPEVMEELYAEQNEVLAAAGYDESAGPEVFDREMLNKFVKLDSAVREACRLKNEFVGLPHENTTDKTLTLSNGAVILPGEFVYINQFVNHRDPELQAAIDDVHQFKPFRFVGTDHNAAKVSEGFVFFGMGRHACPGRWFAIQEIKTIVSLLLRKYKVEPIDPIVFSNQERDAFPIGPCRIRLTPRKAL</sequence>
<evidence type="ECO:0000256" key="7">
    <source>
        <dbReference type="ARBA" id="ARBA00022989"/>
    </source>
</evidence>
<evidence type="ECO:0000256" key="11">
    <source>
        <dbReference type="PIRSR" id="PIRSR602403-1"/>
    </source>
</evidence>
<dbReference type="STRING" id="101127.A0A1X2GSL0"/>
<comment type="similarity">
    <text evidence="3 12">Belongs to the cytochrome P450 family.</text>
</comment>
<dbReference type="EMBL" id="MCGT01000004">
    <property type="protein sequence ID" value="ORX60470.1"/>
    <property type="molecule type" value="Genomic_DNA"/>
</dbReference>
<dbReference type="Gene3D" id="1.10.630.10">
    <property type="entry name" value="Cytochrome P450"/>
    <property type="match status" value="1"/>
</dbReference>
<keyword evidence="12" id="KW-0560">Oxidoreductase</keyword>
<keyword evidence="8 11" id="KW-0408">Iron</keyword>
<dbReference type="PROSITE" id="PS00086">
    <property type="entry name" value="CYTOCHROME_P450"/>
    <property type="match status" value="1"/>
</dbReference>
<dbReference type="PRINTS" id="PR00465">
    <property type="entry name" value="EP450IV"/>
</dbReference>
<feature type="binding site" description="axial binding residue" evidence="11">
    <location>
        <position position="477"/>
    </location>
    <ligand>
        <name>heme</name>
        <dbReference type="ChEBI" id="CHEBI:30413"/>
    </ligand>
    <ligandPart>
        <name>Fe</name>
        <dbReference type="ChEBI" id="CHEBI:18248"/>
    </ligandPart>
</feature>
<proteinExistence type="inferred from homology"/>
<accession>A0A1X2GSL0</accession>
<keyword evidence="9 12" id="KW-0503">Monooxygenase</keyword>
<evidence type="ECO:0000256" key="4">
    <source>
        <dbReference type="ARBA" id="ARBA00022617"/>
    </source>
</evidence>
<evidence type="ECO:0000256" key="12">
    <source>
        <dbReference type="RuleBase" id="RU000461"/>
    </source>
</evidence>
<evidence type="ECO:0000313" key="14">
    <source>
        <dbReference type="Proteomes" id="UP000242146"/>
    </source>
</evidence>
<evidence type="ECO:0000256" key="1">
    <source>
        <dbReference type="ARBA" id="ARBA00001971"/>
    </source>
</evidence>
<evidence type="ECO:0000256" key="6">
    <source>
        <dbReference type="ARBA" id="ARBA00022723"/>
    </source>
</evidence>
<evidence type="ECO:0000256" key="5">
    <source>
        <dbReference type="ARBA" id="ARBA00022692"/>
    </source>
</evidence>
<dbReference type="Proteomes" id="UP000242146">
    <property type="component" value="Unassembled WGS sequence"/>
</dbReference>
<dbReference type="SUPFAM" id="SSF48264">
    <property type="entry name" value="Cytochrome P450"/>
    <property type="match status" value="1"/>
</dbReference>
<comment type="caution">
    <text evidence="13">The sequence shown here is derived from an EMBL/GenBank/DDBJ whole genome shotgun (WGS) entry which is preliminary data.</text>
</comment>
<gene>
    <name evidence="13" type="ORF">DM01DRAFT_1332625</name>
</gene>
<evidence type="ECO:0000256" key="3">
    <source>
        <dbReference type="ARBA" id="ARBA00010617"/>
    </source>
</evidence>
<dbReference type="GO" id="GO:0020037">
    <property type="term" value="F:heme binding"/>
    <property type="evidence" value="ECO:0007669"/>
    <property type="project" value="InterPro"/>
</dbReference>
<protein>
    <submittedName>
        <fullName evidence="13">Cytochrome P450</fullName>
    </submittedName>
</protein>
<evidence type="ECO:0000313" key="13">
    <source>
        <dbReference type="EMBL" id="ORX60470.1"/>
    </source>
</evidence>
<keyword evidence="5" id="KW-0812">Transmembrane</keyword>
<evidence type="ECO:0000256" key="2">
    <source>
        <dbReference type="ARBA" id="ARBA00004370"/>
    </source>
</evidence>
<dbReference type="GO" id="GO:0004497">
    <property type="term" value="F:monooxygenase activity"/>
    <property type="evidence" value="ECO:0007669"/>
    <property type="project" value="UniProtKB-KW"/>
</dbReference>
<dbReference type="InterPro" id="IPR002403">
    <property type="entry name" value="Cyt_P450_E_grp-IV"/>
</dbReference>
<keyword evidence="6 11" id="KW-0479">Metal-binding</keyword>